<name>A0A2P5Z3A2_9XANT</name>
<protein>
    <recommendedName>
        <fullName evidence="3">DUF1444 domain-containing protein</fullName>
    </recommendedName>
</protein>
<dbReference type="RefSeq" id="WP_010340109.1">
    <property type="nucleotide sequence ID" value="NZ_CP132343.1"/>
</dbReference>
<dbReference type="AlphaFoldDB" id="A0A2P5Z3A2"/>
<dbReference type="Proteomes" id="UP000247346">
    <property type="component" value="Unassembled WGS sequence"/>
</dbReference>
<dbReference type="EMBL" id="MDEK01000009">
    <property type="protein sequence ID" value="PPU82217.1"/>
    <property type="molecule type" value="Genomic_DNA"/>
</dbReference>
<organism evidence="1 2">
    <name type="scientific">Xanthomonas sacchari</name>
    <dbReference type="NCBI Taxonomy" id="56458"/>
    <lineage>
        <taxon>Bacteria</taxon>
        <taxon>Pseudomonadati</taxon>
        <taxon>Pseudomonadota</taxon>
        <taxon>Gammaproteobacteria</taxon>
        <taxon>Lysobacterales</taxon>
        <taxon>Lysobacteraceae</taxon>
        <taxon>Xanthomonas</taxon>
    </lineage>
</organism>
<sequence length="411" mass="46921">MFKELFDTLFNRRPPNPDAFARLFQGALQARGYTESLRYQPDAFRLVGQNGRTIHLHNAYHSYTQADRRRRDEALHSYVAAFLNEQEESRQQRSFEELRATLMPVIRNRGMFEDLRLEQQCEKGMDVPFPYACRDIAEDCVELLALDLPDSTSTLIAGPRAEWGITLDEGLAIARDNLRDATEDRFAEVAPGVFRGAWCDAYDTSRALLPDVLHRAPVAGRPVFMLPTRDCLLVVGERDNVAMALMLELSLQAAEHGRCISWLAFTYDDARRMVPFVLTAPEHRQRQADLRRRLDTPAYAGQKVLLDRLHEANDVDVFVASFNVYQDRNDSTQQVSVGTWTEGVDTLLPRTDHIVFVVPRDDGEADVTVAEWDPAFALLGDLMERQPNLYPPRYRVRAFPSAEQLRQLPPV</sequence>
<accession>A0A2P5Z3A2</accession>
<dbReference type="OrthoDB" id="6770354at2"/>
<evidence type="ECO:0008006" key="3">
    <source>
        <dbReference type="Google" id="ProtNLM"/>
    </source>
</evidence>
<reference evidence="1 2" key="1">
    <citation type="submission" date="2016-08" db="EMBL/GenBank/DDBJ databases">
        <authorList>
            <person name="Seilhamer J.J."/>
        </authorList>
    </citation>
    <scope>NUCLEOTIDE SEQUENCE [LARGE SCALE GENOMIC DNA]</scope>
    <source>
        <strain evidence="1 2">CFBP4641</strain>
    </source>
</reference>
<evidence type="ECO:0000313" key="1">
    <source>
        <dbReference type="EMBL" id="PPU82217.1"/>
    </source>
</evidence>
<proteinExistence type="predicted"/>
<gene>
    <name evidence="1" type="ORF">XsacCFBP4641_10885</name>
</gene>
<comment type="caution">
    <text evidence="1">The sequence shown here is derived from an EMBL/GenBank/DDBJ whole genome shotgun (WGS) entry which is preliminary data.</text>
</comment>
<evidence type="ECO:0000313" key="2">
    <source>
        <dbReference type="Proteomes" id="UP000247346"/>
    </source>
</evidence>
<dbReference type="GeneID" id="93880267"/>